<keyword evidence="8" id="KW-1185">Reference proteome</keyword>
<evidence type="ECO:0000313" key="7">
    <source>
        <dbReference type="EMBL" id="TCK63941.1"/>
    </source>
</evidence>
<evidence type="ECO:0000313" key="8">
    <source>
        <dbReference type="Proteomes" id="UP000295565"/>
    </source>
</evidence>
<dbReference type="RefSeq" id="WP_131910943.1">
    <property type="nucleotide sequence ID" value="NZ_OU594967.1"/>
</dbReference>
<dbReference type="Pfam" id="PF02646">
    <property type="entry name" value="RmuC"/>
    <property type="match status" value="1"/>
</dbReference>
<dbReference type="OrthoDB" id="9765111at2"/>
<keyword evidence="3 5" id="KW-0175">Coiled coil</keyword>
<dbReference type="PANTHER" id="PTHR30563:SF0">
    <property type="entry name" value="DNA RECOMBINATION PROTEIN RMUC"/>
    <property type="match status" value="1"/>
</dbReference>
<evidence type="ECO:0000256" key="5">
    <source>
        <dbReference type="SAM" id="Coils"/>
    </source>
</evidence>
<sequence>MSNFFTQPISIGWAYLLVLIIGASWLFFWLIRQRYIQIHQDYQTLRREHELLQTQYDSYRDENYHLQQQHQHLIHQQGQFQAKAEYSDVLQRQLNEQRTLLDQAFAKQSALQSEIARLEQQREDDANQFSQLAKTEQRFKETFENLAQQIFEKKATAMQEQNQQSMNGLLAPLRQQLDNFRQQVQQSYDTESRERHSLKSQVERLSELNQKMSEEAVNLTRALKGDNKQQGNWGEVVLARILEESGLREGHEYRQQVTGKNQQGQVIKPDVVISLPDSRCVIIDSKVTLVAYERYCRSEDEQALEKALQDHVRAVRSHINGLGRKNYQTLYGIDGLDFVLLFIPIEAAFQLAVQRDSELISLASRQNILLVSPSSLLVALRTVENLWRSEYQQRNVAEIAQRAGRLYDKFCGFVDDLTQVGNQLDKAQDSYQGALMKLSSGRGNLIRQAEQLRELQVPTTKQLSEELRNQ</sequence>
<keyword evidence="6" id="KW-1133">Transmembrane helix</keyword>
<feature type="coiled-coil region" evidence="5">
    <location>
        <begin position="101"/>
        <end position="135"/>
    </location>
</feature>
<dbReference type="AlphaFoldDB" id="A0A4V2PSU1"/>
<name>A0A4V2PSU1_9GAMM</name>
<dbReference type="EMBL" id="SMGD01000001">
    <property type="protein sequence ID" value="TCK63941.1"/>
    <property type="molecule type" value="Genomic_DNA"/>
</dbReference>
<comment type="similarity">
    <text evidence="2">Belongs to the RmuC family.</text>
</comment>
<organism evidence="7 8">
    <name type="scientific">Celerinatantimonas diazotrophica</name>
    <dbReference type="NCBI Taxonomy" id="412034"/>
    <lineage>
        <taxon>Bacteria</taxon>
        <taxon>Pseudomonadati</taxon>
        <taxon>Pseudomonadota</taxon>
        <taxon>Gammaproteobacteria</taxon>
        <taxon>Celerinatantimonadaceae</taxon>
        <taxon>Celerinatantimonas</taxon>
    </lineage>
</organism>
<evidence type="ECO:0000256" key="2">
    <source>
        <dbReference type="ARBA" id="ARBA00009840"/>
    </source>
</evidence>
<protein>
    <submittedName>
        <fullName evidence="7">DNA recombination protein RmuC</fullName>
    </submittedName>
</protein>
<comment type="function">
    <text evidence="1">Involved in DNA recombination.</text>
</comment>
<keyword evidence="6" id="KW-0812">Transmembrane</keyword>
<evidence type="ECO:0000256" key="4">
    <source>
        <dbReference type="ARBA" id="ARBA00023172"/>
    </source>
</evidence>
<dbReference type="PANTHER" id="PTHR30563">
    <property type="entry name" value="DNA RECOMBINATION PROTEIN RMUC"/>
    <property type="match status" value="1"/>
</dbReference>
<accession>A0A4V2PSU1</accession>
<proteinExistence type="inferred from homology"/>
<keyword evidence="6" id="KW-0472">Membrane</keyword>
<feature type="transmembrane region" description="Helical" evidence="6">
    <location>
        <begin position="12"/>
        <end position="31"/>
    </location>
</feature>
<evidence type="ECO:0000256" key="1">
    <source>
        <dbReference type="ARBA" id="ARBA00003416"/>
    </source>
</evidence>
<evidence type="ECO:0000256" key="3">
    <source>
        <dbReference type="ARBA" id="ARBA00023054"/>
    </source>
</evidence>
<comment type="caution">
    <text evidence="7">The sequence shown here is derived from an EMBL/GenBank/DDBJ whole genome shotgun (WGS) entry which is preliminary data.</text>
</comment>
<feature type="coiled-coil region" evidence="5">
    <location>
        <begin position="188"/>
        <end position="222"/>
    </location>
</feature>
<dbReference type="GO" id="GO:0006310">
    <property type="term" value="P:DNA recombination"/>
    <property type="evidence" value="ECO:0007669"/>
    <property type="project" value="UniProtKB-KW"/>
</dbReference>
<dbReference type="Proteomes" id="UP000295565">
    <property type="component" value="Unassembled WGS sequence"/>
</dbReference>
<reference evidence="7 8" key="1">
    <citation type="submission" date="2019-03" db="EMBL/GenBank/DDBJ databases">
        <title>Genomic Encyclopedia of Type Strains, Phase IV (KMG-IV): sequencing the most valuable type-strain genomes for metagenomic binning, comparative biology and taxonomic classification.</title>
        <authorList>
            <person name="Goeker M."/>
        </authorList>
    </citation>
    <scope>NUCLEOTIDE SEQUENCE [LARGE SCALE GENOMIC DNA]</scope>
    <source>
        <strain evidence="7 8">DSM 18577</strain>
    </source>
</reference>
<evidence type="ECO:0000256" key="6">
    <source>
        <dbReference type="SAM" id="Phobius"/>
    </source>
</evidence>
<dbReference type="InterPro" id="IPR003798">
    <property type="entry name" value="DNA_recombination_RmuC"/>
</dbReference>
<keyword evidence="4" id="KW-0233">DNA recombination</keyword>
<gene>
    <name evidence="7" type="ORF">EV690_0055</name>
</gene>